<dbReference type="EMBL" id="WNYA01000005">
    <property type="protein sequence ID" value="KAG8571638.1"/>
    <property type="molecule type" value="Genomic_DNA"/>
</dbReference>
<dbReference type="GO" id="GO:0000172">
    <property type="term" value="C:ribonuclease MRP complex"/>
    <property type="evidence" value="ECO:0007669"/>
    <property type="project" value="TreeGrafter"/>
</dbReference>
<dbReference type="GO" id="GO:0001682">
    <property type="term" value="P:tRNA 5'-leader removal"/>
    <property type="evidence" value="ECO:0007669"/>
    <property type="project" value="InterPro"/>
</dbReference>
<dbReference type="GO" id="GO:0030681">
    <property type="term" value="C:multimeric ribonuclease P complex"/>
    <property type="evidence" value="ECO:0007669"/>
    <property type="project" value="TreeGrafter"/>
</dbReference>
<dbReference type="Proteomes" id="UP000824782">
    <property type="component" value="Unassembled WGS sequence"/>
</dbReference>
<organism evidence="1 2">
    <name type="scientific">Engystomops pustulosus</name>
    <name type="common">Tungara frog</name>
    <name type="synonym">Physalaemus pustulosus</name>
    <dbReference type="NCBI Taxonomy" id="76066"/>
    <lineage>
        <taxon>Eukaryota</taxon>
        <taxon>Metazoa</taxon>
        <taxon>Chordata</taxon>
        <taxon>Craniata</taxon>
        <taxon>Vertebrata</taxon>
        <taxon>Euteleostomi</taxon>
        <taxon>Amphibia</taxon>
        <taxon>Batrachia</taxon>
        <taxon>Anura</taxon>
        <taxon>Neobatrachia</taxon>
        <taxon>Hyloidea</taxon>
        <taxon>Leptodactylidae</taxon>
        <taxon>Leiuperinae</taxon>
        <taxon>Engystomops</taxon>
    </lineage>
</organism>
<evidence type="ECO:0000313" key="1">
    <source>
        <dbReference type="EMBL" id="KAG8571638.1"/>
    </source>
</evidence>
<reference evidence="1" key="1">
    <citation type="thesis" date="2020" institute="ProQuest LLC" country="789 East Eisenhower Parkway, Ann Arbor, MI, USA">
        <title>Comparative Genomics and Chromosome Evolution.</title>
        <authorList>
            <person name="Mudd A.B."/>
        </authorList>
    </citation>
    <scope>NUCLEOTIDE SEQUENCE</scope>
    <source>
        <strain evidence="1">237g6f4</strain>
        <tissue evidence="1">Blood</tissue>
    </source>
</reference>
<accession>A0AAV7BGJ1</accession>
<dbReference type="PANTHER" id="PTHR15396">
    <property type="entry name" value="RIBONUCLEASE P PROTEIN SUBUNIT P40"/>
    <property type="match status" value="1"/>
</dbReference>
<dbReference type="GO" id="GO:0004526">
    <property type="term" value="F:ribonuclease P activity"/>
    <property type="evidence" value="ECO:0007669"/>
    <property type="project" value="TreeGrafter"/>
</dbReference>
<name>A0AAV7BGJ1_ENGPU</name>
<dbReference type="AlphaFoldDB" id="A0AAV7BGJ1"/>
<protein>
    <submittedName>
        <fullName evidence="1">Uncharacterized protein</fullName>
    </submittedName>
</protein>
<sequence>MLTALQTCPRHLLVCEKSSFLQERSRHSAHVETHYYNYCVSICLPECRLLPEKVKNIIDDFGSYYLVKNLPVNEFLTQEFNDRFLKKGLFYALSYNTRIDQDNVAAVLPTGKLILSVNKDTYEEMGLQGKPSLYSGKKAIRYIVTIDLSDSSMSPDGKKFQRVKWALTEKKPLALDFLVSWDPLDNSEQPSIQSYYSKYVVKECRFQVNSNVSRDLLCPVLKSDELHGKEGTSCSASEVFEWLGAISNEINCNNESNSFISSFCCPEPSILVEQAHVCTVTGFITPTKIQKLVKQLREYFNEPKLSQWVSIMVHGFADSPVSWRETEHGYFKGGENLYSFVIFNNEDYWLQMAVGTYDGCPP</sequence>
<proteinExistence type="predicted"/>
<evidence type="ECO:0000313" key="2">
    <source>
        <dbReference type="Proteomes" id="UP000824782"/>
    </source>
</evidence>
<comment type="caution">
    <text evidence="1">The sequence shown here is derived from an EMBL/GenBank/DDBJ whole genome shotgun (WGS) entry which is preliminary data.</text>
</comment>
<dbReference type="InterPro" id="IPR013893">
    <property type="entry name" value="RNase_P_Rpp40"/>
</dbReference>
<gene>
    <name evidence="1" type="ORF">GDO81_011730</name>
</gene>
<dbReference type="GO" id="GO:0000447">
    <property type="term" value="P:endonucleolytic cleavage in ITS1 to separate SSU-rRNA from 5.8S rRNA and LSU-rRNA from tricistronic rRNA transcript (SSU-rRNA, 5.8S rRNA, LSU-rRNA)"/>
    <property type="evidence" value="ECO:0007669"/>
    <property type="project" value="TreeGrafter"/>
</dbReference>
<dbReference type="PANTHER" id="PTHR15396:SF1">
    <property type="entry name" value="RIBONUCLEASE P PROTEIN SUBUNIT P40"/>
    <property type="match status" value="1"/>
</dbReference>
<dbReference type="Pfam" id="PF08584">
    <property type="entry name" value="Ribonuc_P_40"/>
    <property type="match status" value="1"/>
</dbReference>
<dbReference type="GO" id="GO:0000171">
    <property type="term" value="F:ribonuclease MRP activity"/>
    <property type="evidence" value="ECO:0007669"/>
    <property type="project" value="TreeGrafter"/>
</dbReference>
<keyword evidence="2" id="KW-1185">Reference proteome</keyword>